<evidence type="ECO:0000256" key="7">
    <source>
        <dbReference type="ARBA" id="ARBA00049534"/>
    </source>
</evidence>
<dbReference type="EMBL" id="OA889359">
    <property type="protein sequence ID" value="CAD7284207.1"/>
    <property type="molecule type" value="Genomic_DNA"/>
</dbReference>
<name>A0A7R9GJ02_9CRUS</name>
<dbReference type="AlphaFoldDB" id="A0A7R9GJ02"/>
<dbReference type="GO" id="GO:0006537">
    <property type="term" value="P:glutamate biosynthetic process"/>
    <property type="evidence" value="ECO:0007669"/>
    <property type="project" value="TreeGrafter"/>
</dbReference>
<dbReference type="InterPro" id="IPR015868">
    <property type="entry name" value="Glutaminase"/>
</dbReference>
<accession>A0A7R9GJ02</accession>
<evidence type="ECO:0000313" key="9">
    <source>
        <dbReference type="EMBL" id="CAD7284207.1"/>
    </source>
</evidence>
<comment type="subunit">
    <text evidence="2">Homotetramer.</text>
</comment>
<comment type="catalytic activity">
    <reaction evidence="7">
        <text>L-glutamine + H2O = L-glutamate + NH4(+)</text>
        <dbReference type="Rhea" id="RHEA:15889"/>
        <dbReference type="ChEBI" id="CHEBI:15377"/>
        <dbReference type="ChEBI" id="CHEBI:28938"/>
        <dbReference type="ChEBI" id="CHEBI:29985"/>
        <dbReference type="ChEBI" id="CHEBI:58359"/>
        <dbReference type="EC" id="3.5.1.2"/>
    </reaction>
</comment>
<reference evidence="9" key="1">
    <citation type="submission" date="2020-11" db="EMBL/GenBank/DDBJ databases">
        <authorList>
            <person name="Tran Van P."/>
        </authorList>
    </citation>
    <scope>NUCLEOTIDE SEQUENCE</scope>
</reference>
<protein>
    <recommendedName>
        <fullName evidence="3">glutaminase</fullName>
        <ecNumber evidence="3">3.5.1.2</ecNumber>
    </recommendedName>
</protein>
<evidence type="ECO:0000256" key="1">
    <source>
        <dbReference type="ARBA" id="ARBA00011076"/>
    </source>
</evidence>
<keyword evidence="5" id="KW-0378">Hydrolase</keyword>
<organism evidence="9">
    <name type="scientific">Notodromas monacha</name>
    <dbReference type="NCBI Taxonomy" id="399045"/>
    <lineage>
        <taxon>Eukaryota</taxon>
        <taxon>Metazoa</taxon>
        <taxon>Ecdysozoa</taxon>
        <taxon>Arthropoda</taxon>
        <taxon>Crustacea</taxon>
        <taxon>Oligostraca</taxon>
        <taxon>Ostracoda</taxon>
        <taxon>Podocopa</taxon>
        <taxon>Podocopida</taxon>
        <taxon>Cypridocopina</taxon>
        <taxon>Cypridoidea</taxon>
        <taxon>Cyprididae</taxon>
        <taxon>Notodromas</taxon>
    </lineage>
</organism>
<dbReference type="Gene3D" id="3.40.710.10">
    <property type="entry name" value="DD-peptidase/beta-lactamase superfamily"/>
    <property type="match status" value="1"/>
</dbReference>
<dbReference type="Gene3D" id="1.10.238.210">
    <property type="match status" value="1"/>
</dbReference>
<dbReference type="PANTHER" id="PTHR12544">
    <property type="entry name" value="GLUTAMINASE"/>
    <property type="match status" value="1"/>
</dbReference>
<dbReference type="EC" id="3.5.1.2" evidence="3"/>
<comment type="similarity">
    <text evidence="1">Belongs to the glutaminase family.</text>
</comment>
<evidence type="ECO:0000256" key="6">
    <source>
        <dbReference type="ARBA" id="ARBA00023043"/>
    </source>
</evidence>
<dbReference type="InterPro" id="IPR041541">
    <property type="entry name" value="Glutaminase_EF-hand"/>
</dbReference>
<evidence type="ECO:0000259" key="8">
    <source>
        <dbReference type="Pfam" id="PF17959"/>
    </source>
</evidence>
<dbReference type="SUPFAM" id="SSF56601">
    <property type="entry name" value="beta-lactamase/transpeptidase-like"/>
    <property type="match status" value="1"/>
</dbReference>
<dbReference type="OrthoDB" id="9995210at2759"/>
<evidence type="ECO:0000313" key="10">
    <source>
        <dbReference type="Proteomes" id="UP000678499"/>
    </source>
</evidence>
<dbReference type="Pfam" id="PF04960">
    <property type="entry name" value="Glutaminase"/>
    <property type="match status" value="1"/>
</dbReference>
<dbReference type="PANTHER" id="PTHR12544:SF29">
    <property type="entry name" value="GLUTAMINASE"/>
    <property type="match status" value="1"/>
</dbReference>
<dbReference type="EMBL" id="CAJPEX010007322">
    <property type="protein sequence ID" value="CAG0924359.1"/>
    <property type="molecule type" value="Genomic_DNA"/>
</dbReference>
<keyword evidence="4" id="KW-0677">Repeat</keyword>
<proteinExistence type="inferred from homology"/>
<evidence type="ECO:0000256" key="5">
    <source>
        <dbReference type="ARBA" id="ARBA00022801"/>
    </source>
</evidence>
<feature type="domain" description="Glutaminase EF-hand" evidence="8">
    <location>
        <begin position="48"/>
        <end position="120"/>
    </location>
</feature>
<dbReference type="InterPro" id="IPR012338">
    <property type="entry name" value="Beta-lactam/transpept-like"/>
</dbReference>
<evidence type="ECO:0000256" key="2">
    <source>
        <dbReference type="ARBA" id="ARBA00011881"/>
    </source>
</evidence>
<sequence>MNRKELMRDRGLTRFLLRTSTNLSVGDEGKVIINFEEALFAMLEQDGKSFEEQGIRRDDPRLRTIIDTLSQMSLKMSVDSDLGEPVLIENLAIDKTSFIKIVKNNRMIFSKSFRAAFVLPEFRHFSATIKQFYNECKEIPTQNAVVYNRIPQTAKADPGAFGVAVCSIDGQRFSVGDTKTFFLLMSMRVQRSSKSGIRRNSTTELQNRIQNLNLKSNAPIQLSNPMLADLTFADPE</sequence>
<dbReference type="GO" id="GO:0004359">
    <property type="term" value="F:glutaminase activity"/>
    <property type="evidence" value="ECO:0007669"/>
    <property type="project" value="UniProtKB-EC"/>
</dbReference>
<keyword evidence="10" id="KW-1185">Reference proteome</keyword>
<evidence type="ECO:0000256" key="3">
    <source>
        <dbReference type="ARBA" id="ARBA00012918"/>
    </source>
</evidence>
<gene>
    <name evidence="9" type="ORF">NMOB1V02_LOCUS11814</name>
</gene>
<dbReference type="Proteomes" id="UP000678499">
    <property type="component" value="Unassembled WGS sequence"/>
</dbReference>
<evidence type="ECO:0000256" key="4">
    <source>
        <dbReference type="ARBA" id="ARBA00022737"/>
    </source>
</evidence>
<keyword evidence="6" id="KW-0040">ANK repeat</keyword>
<dbReference type="GO" id="GO:0006543">
    <property type="term" value="P:L-glutamine catabolic process"/>
    <property type="evidence" value="ECO:0007669"/>
    <property type="project" value="TreeGrafter"/>
</dbReference>
<dbReference type="Pfam" id="PF17959">
    <property type="entry name" value="EF-hand_14"/>
    <property type="match status" value="1"/>
</dbReference>